<evidence type="ECO:0000256" key="1">
    <source>
        <dbReference type="ARBA" id="ARBA00007227"/>
    </source>
</evidence>
<dbReference type="Gene3D" id="1.10.260.40">
    <property type="entry name" value="lambda repressor-like DNA-binding domains"/>
    <property type="match status" value="1"/>
</dbReference>
<dbReference type="SUPFAM" id="SSF47413">
    <property type="entry name" value="lambda repressor-like DNA-binding domains"/>
    <property type="match status" value="1"/>
</dbReference>
<dbReference type="InterPro" id="IPR010982">
    <property type="entry name" value="Lambda_DNA-bd_dom_sf"/>
</dbReference>
<evidence type="ECO:0000313" key="3">
    <source>
        <dbReference type="EMBL" id="EAT15029.1"/>
    </source>
</evidence>
<dbReference type="SMART" id="SM00530">
    <property type="entry name" value="HTH_XRE"/>
    <property type="match status" value="1"/>
</dbReference>
<dbReference type="OrthoDB" id="9794834at2"/>
<evidence type="ECO:0000313" key="4">
    <source>
        <dbReference type="Proteomes" id="UP000005695"/>
    </source>
</evidence>
<feature type="domain" description="HTH cro/C1-type" evidence="2">
    <location>
        <begin position="11"/>
        <end position="65"/>
    </location>
</feature>
<dbReference type="CDD" id="cd00093">
    <property type="entry name" value="HTH_XRE"/>
    <property type="match status" value="1"/>
</dbReference>
<dbReference type="EMBL" id="AAEW02000014">
    <property type="protein sequence ID" value="EAT15029.1"/>
    <property type="molecule type" value="Genomic_DNA"/>
</dbReference>
<dbReference type="GO" id="GO:0003677">
    <property type="term" value="F:DNA binding"/>
    <property type="evidence" value="ECO:0007669"/>
    <property type="project" value="InterPro"/>
</dbReference>
<dbReference type="InterPro" id="IPR052345">
    <property type="entry name" value="Rad_response_metalloprotease"/>
</dbReference>
<name>Q1JXW4_DESA6</name>
<reference evidence="3" key="2">
    <citation type="submission" date="2006-05" db="EMBL/GenBank/DDBJ databases">
        <title>Sequencing of the draft genome and assembly of Desulfuromonas acetoxidans DSM 684.</title>
        <authorList>
            <consortium name="US DOE Joint Genome Institute (JGI-PGF)"/>
            <person name="Copeland A."/>
            <person name="Lucas S."/>
            <person name="Lapidus A."/>
            <person name="Barry K."/>
            <person name="Detter J.C."/>
            <person name="Glavina del Rio T."/>
            <person name="Hammon N."/>
            <person name="Israni S."/>
            <person name="Dalin E."/>
            <person name="Tice H."/>
            <person name="Bruce D."/>
            <person name="Pitluck S."/>
            <person name="Richardson P."/>
        </authorList>
    </citation>
    <scope>NUCLEOTIDE SEQUENCE [LARGE SCALE GENOMIC DNA]</scope>
    <source>
        <strain evidence="3">DSM 684</strain>
    </source>
</reference>
<dbReference type="PANTHER" id="PTHR43236:SF1">
    <property type="entry name" value="BLL7220 PROTEIN"/>
    <property type="match status" value="1"/>
</dbReference>
<evidence type="ECO:0000259" key="2">
    <source>
        <dbReference type="PROSITE" id="PS50943"/>
    </source>
</evidence>
<organism evidence="3 4">
    <name type="scientific">Desulfuromonas acetoxidans (strain DSM 684 / 11070)</name>
    <dbReference type="NCBI Taxonomy" id="281689"/>
    <lineage>
        <taxon>Bacteria</taxon>
        <taxon>Pseudomonadati</taxon>
        <taxon>Thermodesulfobacteriota</taxon>
        <taxon>Desulfuromonadia</taxon>
        <taxon>Desulfuromonadales</taxon>
        <taxon>Desulfuromonadaceae</taxon>
        <taxon>Desulfuromonas</taxon>
    </lineage>
</organism>
<comment type="caution">
    <text evidence="3">The sequence shown here is derived from an EMBL/GenBank/DDBJ whole genome shotgun (WGS) entry which is preliminary data.</text>
</comment>
<gene>
    <name evidence="3" type="ORF">Dace_1106</name>
</gene>
<dbReference type="Pfam" id="PF06114">
    <property type="entry name" value="Peptidase_M78"/>
    <property type="match status" value="1"/>
</dbReference>
<dbReference type="Proteomes" id="UP000005695">
    <property type="component" value="Unassembled WGS sequence"/>
</dbReference>
<dbReference type="PANTHER" id="PTHR43236">
    <property type="entry name" value="ANTITOXIN HIGA1"/>
    <property type="match status" value="1"/>
</dbReference>
<protein>
    <recommendedName>
        <fullName evidence="2">HTH cro/C1-type domain-containing protein</fullName>
    </recommendedName>
</protein>
<sequence>MNKKVFNPARLKFAREKRGFTIRKLCDCLKLTTKSLSDYENGRRDPNDKTISEIAKILNFQTGFFFLGPLHSIEPSSVSFRSLARMRASVRNSALRAGELALEMDTWINRRFELPKADLPDLYNYSSVAAAEAIRNAWGLGEKPIRNMVSTLEAKGIRVYSLAEDTQDMDAYSFWASDQPFIFLNTKKTVERSRFDAAHELGHLILHKHGEPMGKEIEAQANSFASALLMPEGSVKSHAIHYPSLKDIITLKSFWLVSASSLVRRLKDLNLITEWQYRSLTIDLSRNGYMKNEPEPICTREESKLLPMVFSALKEEGISKGDVAKELGIPIEDINALTFKTQLTSIPGKNSKPASINSKNDYLKVIK</sequence>
<reference evidence="3" key="1">
    <citation type="submission" date="2006-05" db="EMBL/GenBank/DDBJ databases">
        <title>Annotation of the draft genome assembly of Desulfuromonas acetoxidans DSM 684.</title>
        <authorList>
            <consortium name="US DOE Joint Genome Institute (JGI-ORNL)"/>
            <person name="Larimer F."/>
            <person name="Land M."/>
            <person name="Hauser L."/>
        </authorList>
    </citation>
    <scope>NUCLEOTIDE SEQUENCE [LARGE SCALE GENOMIC DNA]</scope>
    <source>
        <strain evidence="3">DSM 684</strain>
    </source>
</reference>
<dbReference type="Gene3D" id="1.10.10.2910">
    <property type="match status" value="1"/>
</dbReference>
<proteinExistence type="inferred from homology"/>
<dbReference type="InterPro" id="IPR010359">
    <property type="entry name" value="IrrE_HExxH"/>
</dbReference>
<dbReference type="Pfam" id="PF12844">
    <property type="entry name" value="HTH_19"/>
    <property type="match status" value="1"/>
</dbReference>
<dbReference type="InterPro" id="IPR001387">
    <property type="entry name" value="Cro/C1-type_HTH"/>
</dbReference>
<dbReference type="PROSITE" id="PS50943">
    <property type="entry name" value="HTH_CROC1"/>
    <property type="match status" value="1"/>
</dbReference>
<dbReference type="RefSeq" id="WP_006001579.1">
    <property type="nucleotide sequence ID" value="NZ_AAEW02000014.1"/>
</dbReference>
<keyword evidence="4" id="KW-1185">Reference proteome</keyword>
<accession>Q1JXW4</accession>
<dbReference type="AlphaFoldDB" id="Q1JXW4"/>
<comment type="similarity">
    <text evidence="1">Belongs to the short-chain fatty acyl-CoA assimilation regulator (ScfR) family.</text>
</comment>